<dbReference type="GO" id="GO:0004239">
    <property type="term" value="F:initiator methionyl aminopeptidase activity"/>
    <property type="evidence" value="ECO:0007669"/>
    <property type="project" value="UniProtKB-UniRule"/>
</dbReference>
<feature type="binding site" evidence="5">
    <location>
        <position position="235"/>
    </location>
    <ligand>
        <name>a divalent metal cation</name>
        <dbReference type="ChEBI" id="CHEBI:60240"/>
        <label>2</label>
        <note>catalytic</note>
    </ligand>
</feature>
<keyword evidence="3 5" id="KW-0479">Metal-binding</keyword>
<comment type="cofactor">
    <cofactor evidence="5">
        <name>Co(2+)</name>
        <dbReference type="ChEBI" id="CHEBI:48828"/>
    </cofactor>
    <cofactor evidence="5">
        <name>Zn(2+)</name>
        <dbReference type="ChEBI" id="CHEBI:29105"/>
    </cofactor>
    <cofactor evidence="5">
        <name>Mn(2+)</name>
        <dbReference type="ChEBI" id="CHEBI:29035"/>
    </cofactor>
    <cofactor evidence="5">
        <name>Fe(2+)</name>
        <dbReference type="ChEBI" id="CHEBI:29033"/>
    </cofactor>
    <text evidence="5">Binds 2 divalent metal cations per subunit. Has a high-affinity and a low affinity metal-binding site. The true nature of the physiological cofactor is under debate. The enzyme is active with cobalt, zinc, manganese or divalent iron ions. Most likely, methionine aminopeptidases function as mononuclear Fe(2+)-metalloproteases under physiological conditions, and the catalytically relevant metal-binding site has been assigned to the histidine-containing high-affinity site.</text>
</comment>
<dbReference type="GO" id="GO:0046872">
    <property type="term" value="F:metal ion binding"/>
    <property type="evidence" value="ECO:0007669"/>
    <property type="project" value="UniProtKB-UniRule"/>
</dbReference>
<gene>
    <name evidence="8" type="ORF">B0H16DRAFT_1662435</name>
</gene>
<keyword evidence="9" id="KW-1185">Reference proteome</keyword>
<dbReference type="InterPro" id="IPR001714">
    <property type="entry name" value="Pept_M24_MAP"/>
</dbReference>
<evidence type="ECO:0000256" key="2">
    <source>
        <dbReference type="ARBA" id="ARBA00022670"/>
    </source>
</evidence>
<protein>
    <recommendedName>
        <fullName evidence="6">Methionine aminopeptidase</fullName>
        <ecNumber evidence="6">3.4.11.18</ecNumber>
    </recommendedName>
</protein>
<dbReference type="SUPFAM" id="SSF55920">
    <property type="entry name" value="Creatinase/aminopeptidase"/>
    <property type="match status" value="1"/>
</dbReference>
<dbReference type="GO" id="GO:0006508">
    <property type="term" value="P:proteolysis"/>
    <property type="evidence" value="ECO:0007669"/>
    <property type="project" value="UniProtKB-KW"/>
</dbReference>
<name>A0AAD7J8V9_9AGAR</name>
<evidence type="ECO:0000256" key="6">
    <source>
        <dbReference type="RuleBase" id="RU003653"/>
    </source>
</evidence>
<feature type="binding site" evidence="5">
    <location>
        <position position="161"/>
    </location>
    <ligand>
        <name>a divalent metal cation</name>
        <dbReference type="ChEBI" id="CHEBI:60240"/>
        <label>1</label>
    </ligand>
</feature>
<feature type="binding site" evidence="5">
    <location>
        <position position="172"/>
    </location>
    <ligand>
        <name>a divalent metal cation</name>
        <dbReference type="ChEBI" id="CHEBI:60240"/>
        <label>2</label>
        <note>catalytic</note>
    </ligand>
</feature>
<comment type="function">
    <text evidence="6">Cotranslationally removes the N-terminal methionine from nascent proteins. The N-terminal methionine is often cleaved when the second residue in the primary sequence is small and uncharged (Met-Ala-, Cys, Gly, Pro, Ser, Thr, or Val).</text>
</comment>
<proteinExistence type="inferred from homology"/>
<comment type="similarity">
    <text evidence="5">Belongs to the peptidase M24A family. Methionine aminopeptidase type 1 subfamily.</text>
</comment>
<evidence type="ECO:0000259" key="7">
    <source>
        <dbReference type="Pfam" id="PF00557"/>
    </source>
</evidence>
<reference evidence="8" key="1">
    <citation type="submission" date="2023-03" db="EMBL/GenBank/DDBJ databases">
        <title>Massive genome expansion in bonnet fungi (Mycena s.s.) driven by repeated elements and novel gene families across ecological guilds.</title>
        <authorList>
            <consortium name="Lawrence Berkeley National Laboratory"/>
            <person name="Harder C.B."/>
            <person name="Miyauchi S."/>
            <person name="Viragh M."/>
            <person name="Kuo A."/>
            <person name="Thoen E."/>
            <person name="Andreopoulos B."/>
            <person name="Lu D."/>
            <person name="Skrede I."/>
            <person name="Drula E."/>
            <person name="Henrissat B."/>
            <person name="Morin E."/>
            <person name="Kohler A."/>
            <person name="Barry K."/>
            <person name="LaButti K."/>
            <person name="Morin E."/>
            <person name="Salamov A."/>
            <person name="Lipzen A."/>
            <person name="Mereny Z."/>
            <person name="Hegedus B."/>
            <person name="Baldrian P."/>
            <person name="Stursova M."/>
            <person name="Weitz H."/>
            <person name="Taylor A."/>
            <person name="Grigoriev I.V."/>
            <person name="Nagy L.G."/>
            <person name="Martin F."/>
            <person name="Kauserud H."/>
        </authorList>
    </citation>
    <scope>NUCLEOTIDE SEQUENCE</scope>
    <source>
        <strain evidence="8">CBHHK182m</strain>
    </source>
</reference>
<comment type="caution">
    <text evidence="8">The sequence shown here is derived from an EMBL/GenBank/DDBJ whole genome shotgun (WGS) entry which is preliminary data.</text>
</comment>
<dbReference type="GO" id="GO:0070006">
    <property type="term" value="F:metalloaminopeptidase activity"/>
    <property type="evidence" value="ECO:0007669"/>
    <property type="project" value="UniProtKB-UniRule"/>
</dbReference>
<keyword evidence="2 5" id="KW-0645">Protease</keyword>
<evidence type="ECO:0000313" key="9">
    <source>
        <dbReference type="Proteomes" id="UP001215598"/>
    </source>
</evidence>
<dbReference type="Proteomes" id="UP001215598">
    <property type="component" value="Unassembled WGS sequence"/>
</dbReference>
<evidence type="ECO:0000256" key="4">
    <source>
        <dbReference type="ARBA" id="ARBA00022801"/>
    </source>
</evidence>
<dbReference type="PRINTS" id="PR00599">
    <property type="entry name" value="MAPEPTIDASE"/>
</dbReference>
<organism evidence="8 9">
    <name type="scientific">Mycena metata</name>
    <dbReference type="NCBI Taxonomy" id="1033252"/>
    <lineage>
        <taxon>Eukaryota</taxon>
        <taxon>Fungi</taxon>
        <taxon>Dikarya</taxon>
        <taxon>Basidiomycota</taxon>
        <taxon>Agaricomycotina</taxon>
        <taxon>Agaricomycetes</taxon>
        <taxon>Agaricomycetidae</taxon>
        <taxon>Agaricales</taxon>
        <taxon>Marasmiineae</taxon>
        <taxon>Mycenaceae</taxon>
        <taxon>Mycena</taxon>
    </lineage>
</organism>
<feature type="binding site" evidence="5">
    <location>
        <position position="242"/>
    </location>
    <ligand>
        <name>substrate</name>
    </ligand>
</feature>
<dbReference type="Gene3D" id="3.90.230.10">
    <property type="entry name" value="Creatinase/methionine aminopeptidase superfamily"/>
    <property type="match status" value="1"/>
</dbReference>
<dbReference type="InterPro" id="IPR000994">
    <property type="entry name" value="Pept_M24"/>
</dbReference>
<keyword evidence="4 5" id="KW-0378">Hydrolase</keyword>
<feature type="domain" description="Peptidase M24" evidence="7">
    <location>
        <begin position="77"/>
        <end position="306"/>
    </location>
</feature>
<dbReference type="EMBL" id="JARKIB010000044">
    <property type="protein sequence ID" value="KAJ7757554.1"/>
    <property type="molecule type" value="Genomic_DNA"/>
</dbReference>
<comment type="catalytic activity">
    <reaction evidence="5 6">
        <text>Release of N-terminal amino acids, preferentially methionine, from peptides and arylamides.</text>
        <dbReference type="EC" id="3.4.11.18"/>
    </reaction>
</comment>
<dbReference type="Pfam" id="PF00557">
    <property type="entry name" value="Peptidase_M24"/>
    <property type="match status" value="1"/>
</dbReference>
<dbReference type="NCBIfam" id="TIGR00500">
    <property type="entry name" value="met_pdase_I"/>
    <property type="match status" value="1"/>
</dbReference>
<dbReference type="InterPro" id="IPR002467">
    <property type="entry name" value="Pept_M24A_MAP1"/>
</dbReference>
<feature type="binding site" evidence="5">
    <location>
        <position position="172"/>
    </location>
    <ligand>
        <name>a divalent metal cation</name>
        <dbReference type="ChEBI" id="CHEBI:60240"/>
        <label>1</label>
    </ligand>
</feature>
<feature type="binding site" evidence="5">
    <location>
        <position position="299"/>
    </location>
    <ligand>
        <name>a divalent metal cation</name>
        <dbReference type="ChEBI" id="CHEBI:60240"/>
        <label>2</label>
        <note>catalytic</note>
    </ligand>
</feature>
<keyword evidence="1 5" id="KW-0031">Aminopeptidase</keyword>
<dbReference type="EC" id="3.4.11.18" evidence="6"/>
<evidence type="ECO:0000256" key="5">
    <source>
        <dbReference type="HAMAP-Rule" id="MF_03174"/>
    </source>
</evidence>
<accession>A0AAD7J8V9</accession>
<evidence type="ECO:0000256" key="3">
    <source>
        <dbReference type="ARBA" id="ARBA00022723"/>
    </source>
</evidence>
<feature type="binding site" evidence="5">
    <location>
        <position position="299"/>
    </location>
    <ligand>
        <name>a divalent metal cation</name>
        <dbReference type="ChEBI" id="CHEBI:60240"/>
        <label>1</label>
    </ligand>
</feature>
<dbReference type="PANTHER" id="PTHR43330">
    <property type="entry name" value="METHIONINE AMINOPEPTIDASE"/>
    <property type="match status" value="1"/>
</dbReference>
<dbReference type="HAMAP" id="MF_01974">
    <property type="entry name" value="MetAP_1"/>
    <property type="match status" value="1"/>
</dbReference>
<dbReference type="AlphaFoldDB" id="A0AAD7J8V9"/>
<dbReference type="PANTHER" id="PTHR43330:SF8">
    <property type="entry name" value="METHIONINE AMINOPEPTIDASE 1D, MITOCHONDRIAL"/>
    <property type="match status" value="1"/>
</dbReference>
<evidence type="ECO:0000313" key="8">
    <source>
        <dbReference type="EMBL" id="KAJ7757554.1"/>
    </source>
</evidence>
<dbReference type="InterPro" id="IPR036005">
    <property type="entry name" value="Creatinase/aminopeptidase-like"/>
</dbReference>
<feature type="binding site" evidence="5">
    <location>
        <position position="144"/>
    </location>
    <ligand>
        <name>substrate</name>
    </ligand>
</feature>
<sequence>MFRSSLRRLPLHSLAKNIRSFSVILPEEPFIYGVSHIKPRIVPEHIPRPHYAGGSPTVIQDVDGKVQLGGDAERSVRAAAKLAKNCQRVCGNSSQALRKPGVTTNEIDAAVHEYILAHKAYPSPLLYSGFPRSICTSINNILAHGISDDRPLEDGDMVCIDVTVYLNGYHGDTAQTFLVGDVDEPGKELAKITNSAVEAGISACGPGRHFNGIGKAIHSLIKATSFSISPHFTGHGIGTVFHRKPWILHDLNDEPEVMVPGHCFTIEPCIIEGKTPTCWIFPDGWTASTEDCARSAQAEHMVLITDAGYEVLTR</sequence>
<feature type="binding site" evidence="5">
    <location>
        <position position="267"/>
    </location>
    <ligand>
        <name>a divalent metal cation</name>
        <dbReference type="ChEBI" id="CHEBI:60240"/>
        <label>2</label>
        <note>catalytic</note>
    </ligand>
</feature>
<dbReference type="CDD" id="cd01086">
    <property type="entry name" value="MetAP1"/>
    <property type="match status" value="1"/>
</dbReference>
<evidence type="ECO:0000256" key="1">
    <source>
        <dbReference type="ARBA" id="ARBA00022438"/>
    </source>
</evidence>